<dbReference type="STRING" id="217031.ABB05_20055"/>
<accession>A0A177ZHJ2</accession>
<dbReference type="Gene3D" id="3.30.9.10">
    <property type="entry name" value="D-Amino Acid Oxidase, subunit A, domain 2"/>
    <property type="match status" value="1"/>
</dbReference>
<organism evidence="6 7">
    <name type="scientific">Lederbergia galactosidilytica</name>
    <dbReference type="NCBI Taxonomy" id="217031"/>
    <lineage>
        <taxon>Bacteria</taxon>
        <taxon>Bacillati</taxon>
        <taxon>Bacillota</taxon>
        <taxon>Bacilli</taxon>
        <taxon>Bacillales</taxon>
        <taxon>Bacillaceae</taxon>
        <taxon>Lederbergia</taxon>
    </lineage>
</organism>
<dbReference type="RefSeq" id="WP_064468799.1">
    <property type="nucleotide sequence ID" value="NZ_LDJR01000060.1"/>
</dbReference>
<keyword evidence="3" id="KW-0285">Flavoprotein</keyword>
<evidence type="ECO:0000313" key="6">
    <source>
        <dbReference type="EMBL" id="OAK67437.1"/>
    </source>
</evidence>
<dbReference type="Gene3D" id="3.50.50.60">
    <property type="entry name" value="FAD/NAD(P)-binding domain"/>
    <property type="match status" value="1"/>
</dbReference>
<protein>
    <submittedName>
        <fullName evidence="6">Oxidoreductase</fullName>
    </submittedName>
</protein>
<dbReference type="SUPFAM" id="SSF54373">
    <property type="entry name" value="FAD-linked reductases, C-terminal domain"/>
    <property type="match status" value="1"/>
</dbReference>
<evidence type="ECO:0000256" key="3">
    <source>
        <dbReference type="ARBA" id="ARBA00022630"/>
    </source>
</evidence>
<dbReference type="SUPFAM" id="SSF51905">
    <property type="entry name" value="FAD/NAD(P)-binding domain"/>
    <property type="match status" value="1"/>
</dbReference>
<dbReference type="OrthoDB" id="9805337at2"/>
<sequence>MNKYIIIGAGILGASTAYHLAKAGADVTVIDRRDEGQATQAAAGIVCPWLSQRRNQAWYQLAKSGAAYYPQLIAELENAGETNTGYAQVGALSLHTDQKKLQAMEQRAIERRKDAPEIGDIQLLTTDEAKKMFPPLADRYGAVYISGAARVDGAATRDALLRAAESNGAMIVRGNACLQVSGKKIVGVHVDGREFSCNTALVANGAWAKELFEPLGIQINVDFQKGQIIHMQAKSERTDKWPVIMPPGVHYIVPFSDGRIAVGVTHENNTGFVVAPTVSGMHEIFEKASEVAPGLSKNYFLDVKVGFRPFTPGFLPIIGPLPDYEGIYLANGLGSSGLTVGPYLGAQLAKLALGEKLDISLEHYSVLNALN</sequence>
<dbReference type="Proteomes" id="UP000077881">
    <property type="component" value="Unassembled WGS sequence"/>
</dbReference>
<proteinExistence type="inferred from homology"/>
<keyword evidence="4" id="KW-0560">Oxidoreductase</keyword>
<evidence type="ECO:0000313" key="7">
    <source>
        <dbReference type="Proteomes" id="UP000077881"/>
    </source>
</evidence>
<dbReference type="PATRIC" id="fig|217031.6.peg.4353"/>
<dbReference type="PANTHER" id="PTHR13847">
    <property type="entry name" value="SARCOSINE DEHYDROGENASE-RELATED"/>
    <property type="match status" value="1"/>
</dbReference>
<dbReference type="Pfam" id="PF01266">
    <property type="entry name" value="DAO"/>
    <property type="match status" value="1"/>
</dbReference>
<dbReference type="EMBL" id="LDJR01000060">
    <property type="protein sequence ID" value="OAK67437.1"/>
    <property type="molecule type" value="Genomic_DNA"/>
</dbReference>
<reference evidence="6 7" key="1">
    <citation type="submission" date="2015-05" db="EMBL/GenBank/DDBJ databases">
        <title>Comparison of genome.</title>
        <authorList>
            <person name="Zheng Z."/>
            <person name="Sun M."/>
        </authorList>
    </citation>
    <scope>NUCLEOTIDE SEQUENCE [LARGE SCALE GENOMIC DNA]</scope>
    <source>
        <strain evidence="6 7">G25-74</strain>
    </source>
</reference>
<keyword evidence="7" id="KW-1185">Reference proteome</keyword>
<dbReference type="AlphaFoldDB" id="A0A177ZHJ2"/>
<name>A0A177ZHJ2_9BACI</name>
<gene>
    <name evidence="6" type="ORF">ABB05_20055</name>
</gene>
<dbReference type="InterPro" id="IPR006076">
    <property type="entry name" value="FAD-dep_OxRdtase"/>
</dbReference>
<dbReference type="GO" id="GO:0005737">
    <property type="term" value="C:cytoplasm"/>
    <property type="evidence" value="ECO:0007669"/>
    <property type="project" value="TreeGrafter"/>
</dbReference>
<feature type="domain" description="FAD dependent oxidoreductase" evidence="5">
    <location>
        <begin position="4"/>
        <end position="351"/>
    </location>
</feature>
<dbReference type="GO" id="GO:0016491">
    <property type="term" value="F:oxidoreductase activity"/>
    <property type="evidence" value="ECO:0007669"/>
    <property type="project" value="UniProtKB-KW"/>
</dbReference>
<dbReference type="PRINTS" id="PR00411">
    <property type="entry name" value="PNDRDTASEI"/>
</dbReference>
<comment type="caution">
    <text evidence="6">The sequence shown here is derived from an EMBL/GenBank/DDBJ whole genome shotgun (WGS) entry which is preliminary data.</text>
</comment>
<evidence type="ECO:0000259" key="5">
    <source>
        <dbReference type="Pfam" id="PF01266"/>
    </source>
</evidence>
<comment type="cofactor">
    <cofactor evidence="1">
        <name>FAD</name>
        <dbReference type="ChEBI" id="CHEBI:57692"/>
    </cofactor>
</comment>
<evidence type="ECO:0000256" key="4">
    <source>
        <dbReference type="ARBA" id="ARBA00023002"/>
    </source>
</evidence>
<evidence type="ECO:0000256" key="1">
    <source>
        <dbReference type="ARBA" id="ARBA00001974"/>
    </source>
</evidence>
<evidence type="ECO:0000256" key="2">
    <source>
        <dbReference type="ARBA" id="ARBA00009410"/>
    </source>
</evidence>
<dbReference type="InterPro" id="IPR036188">
    <property type="entry name" value="FAD/NAD-bd_sf"/>
</dbReference>
<dbReference type="PANTHER" id="PTHR13847:SF286">
    <property type="entry name" value="D-AMINO ACID DEHYDROGENASE"/>
    <property type="match status" value="1"/>
</dbReference>
<comment type="similarity">
    <text evidence="2">Belongs to the DadA oxidoreductase family.</text>
</comment>